<dbReference type="SUPFAM" id="SSF55729">
    <property type="entry name" value="Acyl-CoA N-acyltransferases (Nat)"/>
    <property type="match status" value="1"/>
</dbReference>
<reference evidence="2" key="1">
    <citation type="journal article" date="2014" name="Int. J. Syst. Evol. Microbiol.">
        <title>Complete genome sequence of Corynebacterium casei LMG S-19264T (=DSM 44701T), isolated from a smear-ripened cheese.</title>
        <authorList>
            <consortium name="US DOE Joint Genome Institute (JGI-PGF)"/>
            <person name="Walter F."/>
            <person name="Albersmeier A."/>
            <person name="Kalinowski J."/>
            <person name="Ruckert C."/>
        </authorList>
    </citation>
    <scope>NUCLEOTIDE SEQUENCE</scope>
    <source>
        <strain evidence="2">CGMCC 1.16134</strain>
    </source>
</reference>
<dbReference type="Gene3D" id="3.40.630.30">
    <property type="match status" value="1"/>
</dbReference>
<evidence type="ECO:0000259" key="1">
    <source>
        <dbReference type="PROSITE" id="PS51186"/>
    </source>
</evidence>
<dbReference type="CDD" id="cd04301">
    <property type="entry name" value="NAT_SF"/>
    <property type="match status" value="1"/>
</dbReference>
<evidence type="ECO:0000313" key="2">
    <source>
        <dbReference type="EMBL" id="GGF88009.1"/>
    </source>
</evidence>
<feature type="domain" description="N-acetyltransferase" evidence="1">
    <location>
        <begin position="3"/>
        <end position="163"/>
    </location>
</feature>
<keyword evidence="3" id="KW-1185">Reference proteome</keyword>
<dbReference type="AlphaFoldDB" id="A0A917CIQ4"/>
<gene>
    <name evidence="2" type="ORF">GCM10010912_36590</name>
</gene>
<name>A0A917CIQ4_9BACL</name>
<dbReference type="EMBL" id="BMKR01000015">
    <property type="protein sequence ID" value="GGF88009.1"/>
    <property type="molecule type" value="Genomic_DNA"/>
</dbReference>
<accession>A0A917CIQ4</accession>
<dbReference type="InterPro" id="IPR016181">
    <property type="entry name" value="Acyl_CoA_acyltransferase"/>
</dbReference>
<comment type="caution">
    <text evidence="2">The sequence shown here is derived from an EMBL/GenBank/DDBJ whole genome shotgun (WGS) entry which is preliminary data.</text>
</comment>
<dbReference type="InterPro" id="IPR050276">
    <property type="entry name" value="MshD_Acetyltransferase"/>
</dbReference>
<evidence type="ECO:0000313" key="3">
    <source>
        <dbReference type="Proteomes" id="UP000637643"/>
    </source>
</evidence>
<dbReference type="Proteomes" id="UP000637643">
    <property type="component" value="Unassembled WGS sequence"/>
</dbReference>
<dbReference type="PANTHER" id="PTHR43617">
    <property type="entry name" value="L-AMINO ACID N-ACETYLTRANSFERASE"/>
    <property type="match status" value="1"/>
</dbReference>
<organism evidence="2 3">
    <name type="scientific">Paenibacillus albidus</name>
    <dbReference type="NCBI Taxonomy" id="2041023"/>
    <lineage>
        <taxon>Bacteria</taxon>
        <taxon>Bacillati</taxon>
        <taxon>Bacillota</taxon>
        <taxon>Bacilli</taxon>
        <taxon>Bacillales</taxon>
        <taxon>Paenibacillaceae</taxon>
        <taxon>Paenibacillus</taxon>
    </lineage>
</organism>
<protein>
    <submittedName>
        <fullName evidence="2">N-acetyltransferase</fullName>
    </submittedName>
</protein>
<dbReference type="RefSeq" id="WP_189027361.1">
    <property type="nucleotide sequence ID" value="NZ_BMKR01000015.1"/>
</dbReference>
<dbReference type="PROSITE" id="PS51186">
    <property type="entry name" value="GNAT"/>
    <property type="match status" value="1"/>
</dbReference>
<dbReference type="InterPro" id="IPR000182">
    <property type="entry name" value="GNAT_dom"/>
</dbReference>
<proteinExistence type="predicted"/>
<reference evidence="2" key="2">
    <citation type="submission" date="2020-09" db="EMBL/GenBank/DDBJ databases">
        <authorList>
            <person name="Sun Q."/>
            <person name="Zhou Y."/>
        </authorList>
    </citation>
    <scope>NUCLEOTIDE SEQUENCE</scope>
    <source>
        <strain evidence="2">CGMCC 1.16134</strain>
    </source>
</reference>
<dbReference type="Pfam" id="PF00583">
    <property type="entry name" value="Acetyltransf_1"/>
    <property type="match status" value="1"/>
</dbReference>
<dbReference type="GO" id="GO:0016747">
    <property type="term" value="F:acyltransferase activity, transferring groups other than amino-acyl groups"/>
    <property type="evidence" value="ECO:0007669"/>
    <property type="project" value="InterPro"/>
</dbReference>
<sequence length="163" mass="18377">MLYTIRSVEEQDIPFLWEMLYESLYVPEGQPPFRREIIREPDIAKYVEGWGREGDLGYIAVNDKGEHLGSVTLRYFDQSCGGFGYVGADVPELGMALKAEYRAQGMGKALLKRLFEELSLRKVQKVSLSVDPDNAAAVKLYKRFGFKEIGIVGTSITMVAEIE</sequence>